<keyword evidence="3" id="KW-0067">ATP-binding</keyword>
<dbReference type="Gene3D" id="3.40.50.300">
    <property type="entry name" value="P-loop containing nucleotide triphosphate hydrolases"/>
    <property type="match status" value="1"/>
</dbReference>
<protein>
    <recommendedName>
        <fullName evidence="5">AAA+ ATPase domain-containing protein</fullName>
    </recommendedName>
</protein>
<dbReference type="EMBL" id="HBHJ01013512">
    <property type="protein sequence ID" value="CAD9683005.1"/>
    <property type="molecule type" value="Transcribed_RNA"/>
</dbReference>
<dbReference type="InterPro" id="IPR050221">
    <property type="entry name" value="26S_Proteasome_ATPase"/>
</dbReference>
<dbReference type="InterPro" id="IPR003593">
    <property type="entry name" value="AAA+_ATPase"/>
</dbReference>
<keyword evidence="2" id="KW-0547">Nucleotide-binding</keyword>
<sequence>MMWRVGLRNQGRRELGRPCAVGLVSQAAPAAGSRGQGAGACGAPGASLAVVAAAVAWSISSSAEHNGQERGGASLLSSPLGPRKPCLCAEGPPPTPPSPTGPGDLDDVLTDEQLRSFLLAQLTAPRAKYRRSPPVRLKSSGDPDSCISTLSFDLSPGVDWLSVLSALLKPLEGLPEPVQVQTRASGQPMAPGGGEQASVAVILPQAQGSFLLTNGAPGVLRHPGDVPLAGNPPPPPTLSRGFALSFPTCGVVTLLKDGGITRREVQALVAAYTAALAHSMLPLLPPPTLPPGVFHQAPSGGLRERGGAFATGPKRPQQPEDPVKQLHDLGLEVYEPSQDGKLGWDSLAGYESLVDEIENSVVMSLRDPERFEAVAHKTRARYESNRPRAVLFEGPPGTGKTLTARILASTCGKPMVHVKTEKLLSKWYGEASKNFSAMFDACEALGAVVFIDEVDALATSRDSGDMHEATRRILSVLLQRVEGFEQGSKSTLICATNRRSDLDSALLSRFDLQLRFDLPNDTARLAVFQRYAKQLPEDDARAFASAAAGLSCRDIKEVCEHTERRWVAKLIRKEVPDAQELPPLKEYLHSLDQRLKAGGDPDAKPIHEV</sequence>
<comment type="similarity">
    <text evidence="1">Belongs to the AAA ATPase family.</text>
</comment>
<name>A0A7S2RX34_9STRA</name>
<evidence type="ECO:0000259" key="5">
    <source>
        <dbReference type="SMART" id="SM00382"/>
    </source>
</evidence>
<feature type="compositionally biased region" description="Pro residues" evidence="4">
    <location>
        <begin position="91"/>
        <end position="100"/>
    </location>
</feature>
<dbReference type="Pfam" id="PF00004">
    <property type="entry name" value="AAA"/>
    <property type="match status" value="1"/>
</dbReference>
<evidence type="ECO:0000313" key="6">
    <source>
        <dbReference type="EMBL" id="CAD9683005.1"/>
    </source>
</evidence>
<dbReference type="PANTHER" id="PTHR23073">
    <property type="entry name" value="26S PROTEASOME REGULATORY SUBUNIT"/>
    <property type="match status" value="1"/>
</dbReference>
<evidence type="ECO:0000256" key="2">
    <source>
        <dbReference type="ARBA" id="ARBA00022741"/>
    </source>
</evidence>
<feature type="region of interest" description="Disordered" evidence="4">
    <location>
        <begin position="84"/>
        <end position="107"/>
    </location>
</feature>
<dbReference type="InterPro" id="IPR003959">
    <property type="entry name" value="ATPase_AAA_core"/>
</dbReference>
<feature type="region of interest" description="Disordered" evidence="4">
    <location>
        <begin position="298"/>
        <end position="321"/>
    </location>
</feature>
<organism evidence="6">
    <name type="scientific">Rhizochromulina marina</name>
    <dbReference type="NCBI Taxonomy" id="1034831"/>
    <lineage>
        <taxon>Eukaryota</taxon>
        <taxon>Sar</taxon>
        <taxon>Stramenopiles</taxon>
        <taxon>Ochrophyta</taxon>
        <taxon>Dictyochophyceae</taxon>
        <taxon>Rhizochromulinales</taxon>
        <taxon>Rhizochromulina</taxon>
    </lineage>
</organism>
<feature type="domain" description="AAA+ ATPase" evidence="5">
    <location>
        <begin position="386"/>
        <end position="520"/>
    </location>
</feature>
<evidence type="ECO:0000256" key="1">
    <source>
        <dbReference type="ARBA" id="ARBA00006914"/>
    </source>
</evidence>
<dbReference type="GO" id="GO:0005524">
    <property type="term" value="F:ATP binding"/>
    <property type="evidence" value="ECO:0007669"/>
    <property type="project" value="UniProtKB-KW"/>
</dbReference>
<evidence type="ECO:0000256" key="4">
    <source>
        <dbReference type="SAM" id="MobiDB-lite"/>
    </source>
</evidence>
<evidence type="ECO:0000256" key="3">
    <source>
        <dbReference type="ARBA" id="ARBA00022840"/>
    </source>
</evidence>
<reference evidence="6" key="1">
    <citation type="submission" date="2021-01" db="EMBL/GenBank/DDBJ databases">
        <authorList>
            <person name="Corre E."/>
            <person name="Pelletier E."/>
            <person name="Niang G."/>
            <person name="Scheremetjew M."/>
            <person name="Finn R."/>
            <person name="Kale V."/>
            <person name="Holt S."/>
            <person name="Cochrane G."/>
            <person name="Meng A."/>
            <person name="Brown T."/>
            <person name="Cohen L."/>
        </authorList>
    </citation>
    <scope>NUCLEOTIDE SEQUENCE</scope>
    <source>
        <strain evidence="6">CCMP1243</strain>
    </source>
</reference>
<dbReference type="SUPFAM" id="SSF52540">
    <property type="entry name" value="P-loop containing nucleoside triphosphate hydrolases"/>
    <property type="match status" value="1"/>
</dbReference>
<dbReference type="CDD" id="cd19481">
    <property type="entry name" value="RecA-like_protease"/>
    <property type="match status" value="1"/>
</dbReference>
<dbReference type="SMART" id="SM00382">
    <property type="entry name" value="AAA"/>
    <property type="match status" value="1"/>
</dbReference>
<gene>
    <name evidence="6" type="ORF">RMAR1173_LOCUS8807</name>
</gene>
<dbReference type="GO" id="GO:0016887">
    <property type="term" value="F:ATP hydrolysis activity"/>
    <property type="evidence" value="ECO:0007669"/>
    <property type="project" value="InterPro"/>
</dbReference>
<proteinExistence type="inferred from homology"/>
<accession>A0A7S2RX34</accession>
<dbReference type="AlphaFoldDB" id="A0A7S2RX34"/>
<dbReference type="InterPro" id="IPR027417">
    <property type="entry name" value="P-loop_NTPase"/>
</dbReference>